<dbReference type="KEGG" id="bpsi:IX83_07865"/>
<feature type="domain" description="Polypeptide-transport-associated ShlB-type" evidence="10">
    <location>
        <begin position="75"/>
        <end position="154"/>
    </location>
</feature>
<evidence type="ECO:0008006" key="14">
    <source>
        <dbReference type="Google" id="ProtNLM"/>
    </source>
</evidence>
<dbReference type="InterPro" id="IPR013686">
    <property type="entry name" value="Polypept-transport_assoc_ShlB"/>
</dbReference>
<dbReference type="AlphaFoldDB" id="A0A077DEF9"/>
<dbReference type="PANTHER" id="PTHR34597">
    <property type="entry name" value="SLR1661 PROTEIN"/>
    <property type="match status" value="1"/>
</dbReference>
<dbReference type="InterPro" id="IPR027282">
    <property type="entry name" value="TPS"/>
</dbReference>
<feature type="signal peptide" evidence="8">
    <location>
        <begin position="1"/>
        <end position="22"/>
    </location>
</feature>
<evidence type="ECO:0000256" key="8">
    <source>
        <dbReference type="SAM" id="SignalP"/>
    </source>
</evidence>
<proteinExistence type="inferred from homology"/>
<feature type="domain" description="Haemolysin activator HlyB C-terminal" evidence="9">
    <location>
        <begin position="221"/>
        <end position="538"/>
    </location>
</feature>
<keyword evidence="4" id="KW-0812">Transmembrane</keyword>
<dbReference type="PANTHER" id="PTHR34597:SF3">
    <property type="entry name" value="OUTER MEMBRANE TRANSPORTER CDIB"/>
    <property type="match status" value="1"/>
</dbReference>
<dbReference type="OrthoDB" id="290122at2"/>
<dbReference type="GO" id="GO:0009279">
    <property type="term" value="C:cell outer membrane"/>
    <property type="evidence" value="ECO:0007669"/>
    <property type="project" value="UniProtKB-SubCell"/>
</dbReference>
<dbReference type="Pfam" id="PF08479">
    <property type="entry name" value="POTRA_2"/>
    <property type="match status" value="1"/>
</dbReference>
<evidence type="ECO:0000259" key="9">
    <source>
        <dbReference type="Pfam" id="PF03865"/>
    </source>
</evidence>
<evidence type="ECO:0000256" key="5">
    <source>
        <dbReference type="ARBA" id="ARBA00023065"/>
    </source>
</evidence>
<dbReference type="InterPro" id="IPR035251">
    <property type="entry name" value="ShlB_POTRA"/>
</dbReference>
<dbReference type="GO" id="GO:0098046">
    <property type="term" value="C:type V protein secretion system complex"/>
    <property type="evidence" value="ECO:0007669"/>
    <property type="project" value="TreeGrafter"/>
</dbReference>
<keyword evidence="6" id="KW-0472">Membrane</keyword>
<dbReference type="Pfam" id="PF17287">
    <property type="entry name" value="POTRA_3"/>
    <property type="match status" value="1"/>
</dbReference>
<protein>
    <recommendedName>
        <fullName evidence="14">POTRA domain-containing protein</fullName>
    </recommendedName>
</protein>
<dbReference type="GO" id="GO:0008320">
    <property type="term" value="F:protein transmembrane transporter activity"/>
    <property type="evidence" value="ECO:0007669"/>
    <property type="project" value="TreeGrafter"/>
</dbReference>
<comment type="similarity">
    <text evidence="2">Belongs to the TPS (TC 1.B.20) family.</text>
</comment>
<keyword evidence="3" id="KW-1134">Transmembrane beta strand</keyword>
<comment type="subcellular location">
    <subcellularLocation>
        <location evidence="1">Cell outer membrane</location>
    </subcellularLocation>
</comment>
<evidence type="ECO:0000259" key="10">
    <source>
        <dbReference type="Pfam" id="PF08479"/>
    </source>
</evidence>
<dbReference type="HOGENOM" id="CLU_020581_2_0_4"/>
<evidence type="ECO:0000256" key="1">
    <source>
        <dbReference type="ARBA" id="ARBA00004442"/>
    </source>
</evidence>
<accession>A0A077DEF9</accession>
<keyword evidence="5" id="KW-0813">Transport</keyword>
<evidence type="ECO:0000313" key="12">
    <source>
        <dbReference type="EMBL" id="AIL33220.1"/>
    </source>
</evidence>
<evidence type="ECO:0000313" key="13">
    <source>
        <dbReference type="Proteomes" id="UP000028945"/>
    </source>
</evidence>
<dbReference type="Pfam" id="PF03865">
    <property type="entry name" value="ShlB"/>
    <property type="match status" value="1"/>
</dbReference>
<feature type="chain" id="PRO_5001717522" description="POTRA domain-containing protein" evidence="8">
    <location>
        <begin position="23"/>
        <end position="577"/>
    </location>
</feature>
<dbReference type="GO" id="GO:0006811">
    <property type="term" value="P:monoatomic ion transport"/>
    <property type="evidence" value="ECO:0007669"/>
    <property type="project" value="UniProtKB-KW"/>
</dbReference>
<keyword evidence="5" id="KW-0406">Ion transport</keyword>
<keyword evidence="7" id="KW-0998">Cell outer membrane</keyword>
<name>A0A077DEF9_9BURK</name>
<organism evidence="12 13">
    <name type="scientific">Basilea psittacipulmonis DSM 24701</name>
    <dbReference type="NCBI Taxonomy" id="1072685"/>
    <lineage>
        <taxon>Bacteria</taxon>
        <taxon>Pseudomonadati</taxon>
        <taxon>Pseudomonadota</taxon>
        <taxon>Betaproteobacteria</taxon>
        <taxon>Burkholderiales</taxon>
        <taxon>Alcaligenaceae</taxon>
        <taxon>Basilea</taxon>
    </lineage>
</organism>
<gene>
    <name evidence="12" type="ORF">IX83_07865</name>
</gene>
<dbReference type="InterPro" id="IPR005565">
    <property type="entry name" value="Hemolysn_activator_HlyB_C"/>
</dbReference>
<reference evidence="12 13" key="1">
    <citation type="journal article" date="2014" name="BMC Genomics">
        <title>A genomic perspective on a new bacterial genus and species from the Alcaligenaceae family, Basilea psittacipulmonis.</title>
        <authorList>
            <person name="Whiteson K.L."/>
            <person name="Hernandez D."/>
            <person name="Lazarevic V."/>
            <person name="Gaia N."/>
            <person name="Farinelli L."/>
            <person name="Francois P."/>
            <person name="Pilo P."/>
            <person name="Frey J."/>
            <person name="Schrenzel J."/>
        </authorList>
    </citation>
    <scope>NUCLEOTIDE SEQUENCE [LARGE SCALE GENOMIC DNA]</scope>
    <source>
        <strain evidence="12 13">DSM 24701</strain>
    </source>
</reference>
<dbReference type="EMBL" id="CP009238">
    <property type="protein sequence ID" value="AIL33220.1"/>
    <property type="molecule type" value="Genomic_DNA"/>
</dbReference>
<dbReference type="Gene3D" id="3.10.20.310">
    <property type="entry name" value="membrane protein fhac"/>
    <property type="match status" value="1"/>
</dbReference>
<dbReference type="Gene3D" id="2.40.160.50">
    <property type="entry name" value="membrane protein fhac: a member of the omp85/tpsb transporter family"/>
    <property type="match status" value="1"/>
</dbReference>
<evidence type="ECO:0000256" key="6">
    <source>
        <dbReference type="ARBA" id="ARBA00023136"/>
    </source>
</evidence>
<dbReference type="eggNOG" id="COG2831">
    <property type="taxonomic scope" value="Bacteria"/>
</dbReference>
<keyword evidence="8" id="KW-0732">Signal</keyword>
<dbReference type="GO" id="GO:0046819">
    <property type="term" value="P:protein secretion by the type V secretion system"/>
    <property type="evidence" value="ECO:0007669"/>
    <property type="project" value="TreeGrafter"/>
</dbReference>
<dbReference type="InterPro" id="IPR051544">
    <property type="entry name" value="TPS_OM_transporter"/>
</dbReference>
<dbReference type="STRING" id="1072685.IX83_07865"/>
<dbReference type="Proteomes" id="UP000028945">
    <property type="component" value="Chromosome"/>
</dbReference>
<dbReference type="PIRSF" id="PIRSF029745">
    <property type="entry name" value="FhaC"/>
    <property type="match status" value="1"/>
</dbReference>
<dbReference type="FunFam" id="2.40.160.50:FF:000009">
    <property type="entry name" value="Putative hemolysin activator protein"/>
    <property type="match status" value="1"/>
</dbReference>
<evidence type="ECO:0000256" key="3">
    <source>
        <dbReference type="ARBA" id="ARBA00022452"/>
    </source>
</evidence>
<keyword evidence="13" id="KW-1185">Reference proteome</keyword>
<evidence type="ECO:0000256" key="2">
    <source>
        <dbReference type="ARBA" id="ARBA00009055"/>
    </source>
</evidence>
<evidence type="ECO:0000259" key="11">
    <source>
        <dbReference type="Pfam" id="PF17287"/>
    </source>
</evidence>
<sequence length="577" mass="66117">MFLLIRGMVIMLAIIFCRFAQAEPVGQQDMFTRQQQQQERLEQAMQSKVDVRLDANKTDKYDKPTTPLKPEYPCFAIDQIILSGEQSEDFKFALNDTLKQLKFESGMCLGAMGINQIMTLTQNKLIEKGYTTTRILAGAQNIKTGKLVLTVIPGKIHAIAYDQHEAKETHIHRLSSLGTQFPFKAGDVLNLREIEQGIENLKRNPTVAANIQIEPAQMPNESDVVVRWQQRTIPFRLSLSVDDSGSKITGKYQAGMTLAADNLLGLSDLFYANYNRDIGGKERLAGVNSGTYGYAFHYSVPFGKWLFSTNYSGYQYHQAVAGLNENYDYHGKSHQLDIKVSRLLQRSQRSKTYLQAGLWQRLSDNYINDARINVQRRRMAGWKIGLSHQQYIGRRVLNIDVGYKRGTGLWESLPAPEEVFGEGTSRMKILTLDVQWYQPFELGKERFSYEAYFHHQWNQTPLITQDRLSIGNRYTVRGFDGEVTLMGERGWYWQNTLNWQYQGEHQVYLGLDAGRVSGSWMSEQLGRYLMGTVLGFRGTLAWGGRLHYDVFVGKPLKRPRYFQTQSFSTGFSLSYEF</sequence>
<feature type="domain" description="ShlB POTRA" evidence="11">
    <location>
        <begin position="155"/>
        <end position="215"/>
    </location>
</feature>
<evidence type="ECO:0000256" key="4">
    <source>
        <dbReference type="ARBA" id="ARBA00022692"/>
    </source>
</evidence>
<evidence type="ECO:0000256" key="7">
    <source>
        <dbReference type="ARBA" id="ARBA00023237"/>
    </source>
</evidence>